<accession>A0ABR3LVY5</accession>
<evidence type="ECO:0000256" key="3">
    <source>
        <dbReference type="ARBA" id="ARBA00022722"/>
    </source>
</evidence>
<comment type="caution">
    <text evidence="8">The sequence shown here is derived from an EMBL/GenBank/DDBJ whole genome shotgun (WGS) entry which is preliminary data.</text>
</comment>
<evidence type="ECO:0000313" key="9">
    <source>
        <dbReference type="Proteomes" id="UP001558613"/>
    </source>
</evidence>
<dbReference type="Proteomes" id="UP001558613">
    <property type="component" value="Unassembled WGS sequence"/>
</dbReference>
<dbReference type="PANTHER" id="PTHR37984">
    <property type="entry name" value="PROTEIN CBG26694"/>
    <property type="match status" value="1"/>
</dbReference>
<dbReference type="CDD" id="cd09274">
    <property type="entry name" value="RNase_HI_RT_Ty3"/>
    <property type="match status" value="1"/>
</dbReference>
<keyword evidence="3" id="KW-0540">Nuclease</keyword>
<reference evidence="8 9" key="1">
    <citation type="submission" date="2023-09" db="EMBL/GenBank/DDBJ databases">
        <authorList>
            <person name="Wang M."/>
        </authorList>
    </citation>
    <scope>NUCLEOTIDE SEQUENCE [LARGE SCALE GENOMIC DNA]</scope>
    <source>
        <strain evidence="8">GT-2023</strain>
        <tissue evidence="8">Liver</tissue>
    </source>
</reference>
<dbReference type="InterPro" id="IPR050951">
    <property type="entry name" value="Retrovirus_Pol_polyprotein"/>
</dbReference>
<feature type="domain" description="Reverse transcriptase RNase H-like" evidence="7">
    <location>
        <begin position="3"/>
        <end position="77"/>
    </location>
</feature>
<keyword evidence="2" id="KW-0548">Nucleotidyltransferase</keyword>
<dbReference type="SUPFAM" id="SSF56672">
    <property type="entry name" value="DNA/RNA polymerases"/>
    <property type="match status" value="1"/>
</dbReference>
<dbReference type="InterPro" id="IPR041373">
    <property type="entry name" value="RT_RNaseH"/>
</dbReference>
<keyword evidence="1" id="KW-0808">Transferase</keyword>
<name>A0ABR3LVY5_9TELE</name>
<evidence type="ECO:0000259" key="7">
    <source>
        <dbReference type="Pfam" id="PF17917"/>
    </source>
</evidence>
<dbReference type="InterPro" id="IPR043502">
    <property type="entry name" value="DNA/RNA_pol_sf"/>
</dbReference>
<gene>
    <name evidence="8" type="ORF">QQF64_012040</name>
</gene>
<evidence type="ECO:0000256" key="1">
    <source>
        <dbReference type="ARBA" id="ARBA00022679"/>
    </source>
</evidence>
<organism evidence="8 9">
    <name type="scientific">Cirrhinus molitorella</name>
    <name type="common">mud carp</name>
    <dbReference type="NCBI Taxonomy" id="172907"/>
    <lineage>
        <taxon>Eukaryota</taxon>
        <taxon>Metazoa</taxon>
        <taxon>Chordata</taxon>
        <taxon>Craniata</taxon>
        <taxon>Vertebrata</taxon>
        <taxon>Euteleostomi</taxon>
        <taxon>Actinopterygii</taxon>
        <taxon>Neopterygii</taxon>
        <taxon>Teleostei</taxon>
        <taxon>Ostariophysi</taxon>
        <taxon>Cypriniformes</taxon>
        <taxon>Cyprinidae</taxon>
        <taxon>Labeoninae</taxon>
        <taxon>Labeonini</taxon>
        <taxon>Cirrhinus</taxon>
    </lineage>
</organism>
<evidence type="ECO:0000256" key="5">
    <source>
        <dbReference type="ARBA" id="ARBA00022801"/>
    </source>
</evidence>
<evidence type="ECO:0000256" key="2">
    <source>
        <dbReference type="ARBA" id="ARBA00022695"/>
    </source>
</evidence>
<keyword evidence="4" id="KW-0255">Endonuclease</keyword>
<dbReference type="Pfam" id="PF17917">
    <property type="entry name" value="RT_RNaseH"/>
    <property type="match status" value="1"/>
</dbReference>
<dbReference type="PANTHER" id="PTHR37984:SF11">
    <property type="entry name" value="INTEGRASE CATALYTIC DOMAIN-CONTAINING PROTEIN"/>
    <property type="match status" value="1"/>
</dbReference>
<evidence type="ECO:0000256" key="4">
    <source>
        <dbReference type="ARBA" id="ARBA00022759"/>
    </source>
</evidence>
<keyword evidence="9" id="KW-1185">Reference proteome</keyword>
<proteinExistence type="predicted"/>
<evidence type="ECO:0000256" key="6">
    <source>
        <dbReference type="ARBA" id="ARBA00022918"/>
    </source>
</evidence>
<sequence>MVPVCYISRSLSECERRYSQTEREALALVWACERLHPYIYGRQFDLLTDHKPLEAIYGPRFKPCARVERWVLRLQPYNLKYCGLFVTTSGEHSHESDEYVRFVAISATPRALTTREVEEASEKDPELIEVRRAIESVCLVQP</sequence>
<dbReference type="EMBL" id="JAYMGO010000018">
    <property type="protein sequence ID" value="KAL1256495.1"/>
    <property type="molecule type" value="Genomic_DNA"/>
</dbReference>
<evidence type="ECO:0000313" key="8">
    <source>
        <dbReference type="EMBL" id="KAL1256495.1"/>
    </source>
</evidence>
<protein>
    <recommendedName>
        <fullName evidence="7">Reverse transcriptase RNase H-like domain-containing protein</fullName>
    </recommendedName>
</protein>
<keyword evidence="5" id="KW-0378">Hydrolase</keyword>
<keyword evidence="6" id="KW-0695">RNA-directed DNA polymerase</keyword>